<protein>
    <submittedName>
        <fullName evidence="3">A729a9e4-210b-4ac5-8e1d-bfb0a61c7c77</fullName>
    </submittedName>
</protein>
<accession>A0A446BG31</accession>
<evidence type="ECO:0000256" key="2">
    <source>
        <dbReference type="SAM" id="Phobius"/>
    </source>
</evidence>
<reference evidence="3 4" key="1">
    <citation type="submission" date="2018-04" db="EMBL/GenBank/DDBJ databases">
        <authorList>
            <person name="Huttner S."/>
            <person name="Dainat J."/>
        </authorList>
    </citation>
    <scope>NUCLEOTIDE SEQUENCE [LARGE SCALE GENOMIC DNA]</scope>
</reference>
<name>A0A446BG31_9PEZI</name>
<evidence type="ECO:0000313" key="4">
    <source>
        <dbReference type="Proteomes" id="UP000289323"/>
    </source>
</evidence>
<dbReference type="AlphaFoldDB" id="A0A446BG31"/>
<keyword evidence="2" id="KW-0812">Transmembrane</keyword>
<dbReference type="Proteomes" id="UP000289323">
    <property type="component" value="Unassembled WGS sequence"/>
</dbReference>
<feature type="transmembrane region" description="Helical" evidence="2">
    <location>
        <begin position="20"/>
        <end position="41"/>
    </location>
</feature>
<keyword evidence="2" id="KW-1133">Transmembrane helix</keyword>
<keyword evidence="2" id="KW-0472">Membrane</keyword>
<evidence type="ECO:0000313" key="3">
    <source>
        <dbReference type="EMBL" id="SPQ21487.1"/>
    </source>
</evidence>
<proteinExistence type="predicted"/>
<dbReference type="EMBL" id="OUUZ01000008">
    <property type="protein sequence ID" value="SPQ21487.1"/>
    <property type="molecule type" value="Genomic_DNA"/>
</dbReference>
<evidence type="ECO:0000256" key="1">
    <source>
        <dbReference type="SAM" id="MobiDB-lite"/>
    </source>
</evidence>
<organism evidence="3 4">
    <name type="scientific">Thermothielavioides terrestris</name>
    <dbReference type="NCBI Taxonomy" id="2587410"/>
    <lineage>
        <taxon>Eukaryota</taxon>
        <taxon>Fungi</taxon>
        <taxon>Dikarya</taxon>
        <taxon>Ascomycota</taxon>
        <taxon>Pezizomycotina</taxon>
        <taxon>Sordariomycetes</taxon>
        <taxon>Sordariomycetidae</taxon>
        <taxon>Sordariales</taxon>
        <taxon>Chaetomiaceae</taxon>
        <taxon>Thermothielavioides</taxon>
    </lineage>
</organism>
<gene>
    <name evidence="3" type="ORF">TT172_LOCUS3906</name>
</gene>
<sequence length="141" mass="15403">MALNIRQFQRDSSGHLDLGFVLHIMLPVSKVVSAVLIRVAFNVELAKKFWKWVGENMTHAARQLETKRQKAWPRRPAQAGDGQAGEAKVLEVQQPEPPATCTDPSAPTEYATRAHPALPTAPGSIANCSRSYDTVLGDNAT</sequence>
<feature type="region of interest" description="Disordered" evidence="1">
    <location>
        <begin position="64"/>
        <end position="123"/>
    </location>
</feature>